<dbReference type="EMBL" id="LBRB01000005">
    <property type="protein sequence ID" value="KKP88978.1"/>
    <property type="molecule type" value="Genomic_DNA"/>
</dbReference>
<dbReference type="AlphaFoldDB" id="A0A0G0D6R8"/>
<evidence type="ECO:0000256" key="2">
    <source>
        <dbReference type="ARBA" id="ARBA00022603"/>
    </source>
</evidence>
<dbReference type="InterPro" id="IPR029063">
    <property type="entry name" value="SAM-dependent_MTases_sf"/>
</dbReference>
<evidence type="ECO:0000313" key="7">
    <source>
        <dbReference type="Proteomes" id="UP000034316"/>
    </source>
</evidence>
<dbReference type="GO" id="GO:0003676">
    <property type="term" value="F:nucleic acid binding"/>
    <property type="evidence" value="ECO:0007669"/>
    <property type="project" value="InterPro"/>
</dbReference>
<evidence type="ECO:0000313" key="6">
    <source>
        <dbReference type="EMBL" id="KKP88978.1"/>
    </source>
</evidence>
<sequence length="364" mass="42921">MNYIGSKLSLLKFLEESINKVVDPEKNRADRNCDIFCDLFAGTGIVGSYFKKKGYKIIANDIQYYSYVLNRHYIGNHKELYFAKLTKEIPDLINIGVKNRKKFVCDYLSNLRGVKGFIYKNYCLSGTKDEEEQRQYFSDENGMRCDAIRQKIENWKEQNLISDDEYYFLITSLVESIDKYANTASVYGAFLKKLKKTAQNNLILKPAELIINDREHSVFNEDINDIVGKIKSDILYLDPPYNHRQYATNYHLLETIAKYDNPKIYGKTGLREYQNQKSLYCSRTHIKKVFKDLILKAKTKYIFLSYSNEGLMTLKDIREIMALKGRYGYFTKKYNRFMADKPENRYYKAKKTIEYLHYVVCKNT</sequence>
<dbReference type="GO" id="GO:0032259">
    <property type="term" value="P:methylation"/>
    <property type="evidence" value="ECO:0007669"/>
    <property type="project" value="UniProtKB-KW"/>
</dbReference>
<keyword evidence="2 6" id="KW-0489">Methyltransferase</keyword>
<dbReference type="InterPro" id="IPR012327">
    <property type="entry name" value="MeTrfase_D12"/>
</dbReference>
<dbReference type="PRINTS" id="PR00505">
    <property type="entry name" value="D12N6MTFRASE"/>
</dbReference>
<dbReference type="Pfam" id="PF02086">
    <property type="entry name" value="MethyltransfD12"/>
    <property type="match status" value="1"/>
</dbReference>
<evidence type="ECO:0000256" key="4">
    <source>
        <dbReference type="ARBA" id="ARBA00022691"/>
    </source>
</evidence>
<dbReference type="PROSITE" id="PS00092">
    <property type="entry name" value="N6_MTASE"/>
    <property type="match status" value="1"/>
</dbReference>
<accession>A0A0G0D6R8</accession>
<evidence type="ECO:0000256" key="5">
    <source>
        <dbReference type="ARBA" id="ARBA00047942"/>
    </source>
</evidence>
<evidence type="ECO:0000256" key="1">
    <source>
        <dbReference type="ARBA" id="ARBA00011900"/>
    </source>
</evidence>
<comment type="catalytic activity">
    <reaction evidence="5">
        <text>a 2'-deoxyadenosine in DNA + S-adenosyl-L-methionine = an N(6)-methyl-2'-deoxyadenosine in DNA + S-adenosyl-L-homocysteine + H(+)</text>
        <dbReference type="Rhea" id="RHEA:15197"/>
        <dbReference type="Rhea" id="RHEA-COMP:12418"/>
        <dbReference type="Rhea" id="RHEA-COMP:12419"/>
        <dbReference type="ChEBI" id="CHEBI:15378"/>
        <dbReference type="ChEBI" id="CHEBI:57856"/>
        <dbReference type="ChEBI" id="CHEBI:59789"/>
        <dbReference type="ChEBI" id="CHEBI:90615"/>
        <dbReference type="ChEBI" id="CHEBI:90616"/>
        <dbReference type="EC" id="2.1.1.72"/>
    </reaction>
</comment>
<dbReference type="EC" id="2.1.1.72" evidence="1"/>
<dbReference type="GO" id="GO:0009307">
    <property type="term" value="P:DNA restriction-modification system"/>
    <property type="evidence" value="ECO:0007669"/>
    <property type="project" value="InterPro"/>
</dbReference>
<gene>
    <name evidence="6" type="ORF">UR93_C0005G0034</name>
</gene>
<keyword evidence="3 6" id="KW-0808">Transferase</keyword>
<dbReference type="Proteomes" id="UP000034316">
    <property type="component" value="Unassembled WGS sequence"/>
</dbReference>
<comment type="caution">
    <text evidence="6">The sequence shown here is derived from an EMBL/GenBank/DDBJ whole genome shotgun (WGS) entry which is preliminary data.</text>
</comment>
<keyword evidence="4" id="KW-0949">S-adenosyl-L-methionine</keyword>
<dbReference type="PATRIC" id="fig|1618333.3.peg.228"/>
<dbReference type="STRING" id="1618333.UR93_C0005G0034"/>
<dbReference type="InterPro" id="IPR002052">
    <property type="entry name" value="DNA_methylase_N6_adenine_CS"/>
</dbReference>
<protein>
    <recommendedName>
        <fullName evidence="1">site-specific DNA-methyltransferase (adenine-specific)</fullName>
        <ecNumber evidence="1">2.1.1.72</ecNumber>
    </recommendedName>
</protein>
<dbReference type="SUPFAM" id="SSF53335">
    <property type="entry name" value="S-adenosyl-L-methionine-dependent methyltransferases"/>
    <property type="match status" value="1"/>
</dbReference>
<organism evidence="6 7">
    <name type="scientific">Berkelbacteria bacterium GW2011_GWA2_35_9</name>
    <dbReference type="NCBI Taxonomy" id="1618333"/>
    <lineage>
        <taxon>Bacteria</taxon>
        <taxon>Candidatus Berkelbacteria</taxon>
    </lineage>
</organism>
<reference evidence="6 7" key="1">
    <citation type="journal article" date="2015" name="Nature">
        <title>rRNA introns, odd ribosomes, and small enigmatic genomes across a large radiation of phyla.</title>
        <authorList>
            <person name="Brown C.T."/>
            <person name="Hug L.A."/>
            <person name="Thomas B.C."/>
            <person name="Sharon I."/>
            <person name="Castelle C.J."/>
            <person name="Singh A."/>
            <person name="Wilkins M.J."/>
            <person name="Williams K.H."/>
            <person name="Banfield J.F."/>
        </authorList>
    </citation>
    <scope>NUCLEOTIDE SEQUENCE [LARGE SCALE GENOMIC DNA]</scope>
</reference>
<name>A0A0G0D6R8_9BACT</name>
<dbReference type="GO" id="GO:0009007">
    <property type="term" value="F:site-specific DNA-methyltransferase (adenine-specific) activity"/>
    <property type="evidence" value="ECO:0007669"/>
    <property type="project" value="UniProtKB-EC"/>
</dbReference>
<evidence type="ECO:0000256" key="3">
    <source>
        <dbReference type="ARBA" id="ARBA00022679"/>
    </source>
</evidence>
<proteinExistence type="predicted"/>